<dbReference type="EC" id="2.7.8.-" evidence="4"/>
<comment type="similarity">
    <text evidence="1">Belongs to the bacterial sugar transferase family.</text>
</comment>
<sequence length="251" mass="27806">MRQGSAKQDGAQERESWIDCDYTDAEAIEVLRCVDSGVRPDLSRHGYRFAKRAFDIVASGAAIALLLTPSVVLSAIICIKSPGAGPLYSQVRAGRLRKDGSFRLFRMWKFRSMVPHADEMLAELRDRNEADGPLFKIKDDPRIIPGVGHFIRKHSIDELPQLLNVFVGQMTLIGPRPALPSEVMQYDSRAMRRLSVKPGCGGAWQAGERSDSTFEGMVDADLDYIRTSSFGHDLGLIFGTLRSMLDGKGAY</sequence>
<keyword evidence="2" id="KW-0812">Transmembrane</keyword>
<comment type="caution">
    <text evidence="4">The sequence shown here is derived from an EMBL/GenBank/DDBJ whole genome shotgun (WGS) entry which is preliminary data.</text>
</comment>
<dbReference type="GO" id="GO:0016780">
    <property type="term" value="F:phosphotransferase activity, for other substituted phosphate groups"/>
    <property type="evidence" value="ECO:0007669"/>
    <property type="project" value="TreeGrafter"/>
</dbReference>
<dbReference type="RefSeq" id="WP_289826675.1">
    <property type="nucleotide sequence ID" value="NZ_JAUEIR010000002.1"/>
</dbReference>
<keyword evidence="4" id="KW-0808">Transferase</keyword>
<dbReference type="PANTHER" id="PTHR30576">
    <property type="entry name" value="COLANIC BIOSYNTHESIS UDP-GLUCOSE LIPID CARRIER TRANSFERASE"/>
    <property type="match status" value="1"/>
</dbReference>
<gene>
    <name evidence="4" type="ORF">QVN40_02625</name>
</gene>
<feature type="transmembrane region" description="Helical" evidence="2">
    <location>
        <begin position="53"/>
        <end position="77"/>
    </location>
</feature>
<evidence type="ECO:0000259" key="3">
    <source>
        <dbReference type="Pfam" id="PF02397"/>
    </source>
</evidence>
<keyword evidence="2" id="KW-0472">Membrane</keyword>
<evidence type="ECO:0000313" key="4">
    <source>
        <dbReference type="EMBL" id="MDN0068597.1"/>
    </source>
</evidence>
<reference evidence="4" key="1">
    <citation type="submission" date="2023-06" db="EMBL/GenBank/DDBJ databases">
        <authorList>
            <person name="Zeman M."/>
            <person name="Kubasova T."/>
            <person name="Jahodarova E."/>
            <person name="Nykrynova M."/>
            <person name="Rychlik I."/>
        </authorList>
    </citation>
    <scope>NUCLEOTIDE SEQUENCE</scope>
    <source>
        <strain evidence="4">15_COKtk</strain>
    </source>
</reference>
<reference evidence="4" key="2">
    <citation type="submission" date="2023-08" db="EMBL/GenBank/DDBJ databases">
        <title>Identification and characterization of horizontal gene transfer across gut microbiota members of farm animals based on homology search.</title>
        <authorList>
            <person name="Schwarzerova J."/>
            <person name="Nykrynova M."/>
            <person name="Jureckova K."/>
            <person name="Cejkova D."/>
            <person name="Rychlik I."/>
        </authorList>
    </citation>
    <scope>NUCLEOTIDE SEQUENCE</scope>
    <source>
        <strain evidence="4">15_COKtk</strain>
    </source>
</reference>
<proteinExistence type="inferred from homology"/>
<feature type="domain" description="Bacterial sugar transferase" evidence="3">
    <location>
        <begin position="51"/>
        <end position="245"/>
    </location>
</feature>
<dbReference type="PANTHER" id="PTHR30576:SF10">
    <property type="entry name" value="SLL5057 PROTEIN"/>
    <property type="match status" value="1"/>
</dbReference>
<protein>
    <submittedName>
        <fullName evidence="4">Sugar transferase</fullName>
        <ecNumber evidence="4">2.7.8.-</ecNumber>
    </submittedName>
</protein>
<dbReference type="EMBL" id="JAUEIR010000002">
    <property type="protein sequence ID" value="MDN0068597.1"/>
    <property type="molecule type" value="Genomic_DNA"/>
</dbReference>
<dbReference type="Pfam" id="PF02397">
    <property type="entry name" value="Bac_transf"/>
    <property type="match status" value="1"/>
</dbReference>
<dbReference type="Proteomes" id="UP001168505">
    <property type="component" value="Unassembled WGS sequence"/>
</dbReference>
<name>A0AAW7JQC8_9ACTN</name>
<dbReference type="InterPro" id="IPR003362">
    <property type="entry name" value="Bact_transf"/>
</dbReference>
<evidence type="ECO:0000313" key="5">
    <source>
        <dbReference type="Proteomes" id="UP001168505"/>
    </source>
</evidence>
<evidence type="ECO:0000256" key="2">
    <source>
        <dbReference type="SAM" id="Phobius"/>
    </source>
</evidence>
<dbReference type="AlphaFoldDB" id="A0AAW7JQC8"/>
<organism evidence="4 5">
    <name type="scientific">Collinsella ihumii</name>
    <dbReference type="NCBI Taxonomy" id="1720204"/>
    <lineage>
        <taxon>Bacteria</taxon>
        <taxon>Bacillati</taxon>
        <taxon>Actinomycetota</taxon>
        <taxon>Coriobacteriia</taxon>
        <taxon>Coriobacteriales</taxon>
        <taxon>Coriobacteriaceae</taxon>
        <taxon>Collinsella</taxon>
    </lineage>
</organism>
<accession>A0AAW7JQC8</accession>
<keyword evidence="2" id="KW-1133">Transmembrane helix</keyword>
<evidence type="ECO:0000256" key="1">
    <source>
        <dbReference type="ARBA" id="ARBA00006464"/>
    </source>
</evidence>